<protein>
    <submittedName>
        <fullName evidence="1">Uncharacterized protein</fullName>
    </submittedName>
</protein>
<dbReference type="Proteomes" id="UP001497535">
    <property type="component" value="Unassembled WGS sequence"/>
</dbReference>
<gene>
    <name evidence="1" type="ORF">MENTE1834_LOCUS31075</name>
</gene>
<evidence type="ECO:0000313" key="2">
    <source>
        <dbReference type="Proteomes" id="UP001497535"/>
    </source>
</evidence>
<accession>A0ACB0ZX43</accession>
<dbReference type="EMBL" id="CAVMJV010000051">
    <property type="protein sequence ID" value="CAK5083721.1"/>
    <property type="molecule type" value="Genomic_DNA"/>
</dbReference>
<keyword evidence="2" id="KW-1185">Reference proteome</keyword>
<evidence type="ECO:0000313" key="1">
    <source>
        <dbReference type="EMBL" id="CAK5083721.1"/>
    </source>
</evidence>
<name>A0ACB0ZX43_MELEN</name>
<comment type="caution">
    <text evidence="1">The sequence shown here is derived from an EMBL/GenBank/DDBJ whole genome shotgun (WGS) entry which is preliminary data.</text>
</comment>
<proteinExistence type="predicted"/>
<sequence length="96" mass="11399">MPVDLWFVSYYSPSFFTILKNNTPTIIYVYIPLPFTFTFAFFVHSAGFFLPFFPYFSVHFFFNAHIQGLPVQNTKYLFYPQFYQLATQCVTQKADD</sequence>
<reference evidence="1" key="1">
    <citation type="submission" date="2023-11" db="EMBL/GenBank/DDBJ databases">
        <authorList>
            <person name="Poullet M."/>
        </authorList>
    </citation>
    <scope>NUCLEOTIDE SEQUENCE</scope>
    <source>
        <strain evidence="1">E1834</strain>
    </source>
</reference>
<organism evidence="1 2">
    <name type="scientific">Meloidogyne enterolobii</name>
    <name type="common">Root-knot nematode worm</name>
    <name type="synonym">Meloidogyne mayaguensis</name>
    <dbReference type="NCBI Taxonomy" id="390850"/>
    <lineage>
        <taxon>Eukaryota</taxon>
        <taxon>Metazoa</taxon>
        <taxon>Ecdysozoa</taxon>
        <taxon>Nematoda</taxon>
        <taxon>Chromadorea</taxon>
        <taxon>Rhabditida</taxon>
        <taxon>Tylenchina</taxon>
        <taxon>Tylenchomorpha</taxon>
        <taxon>Tylenchoidea</taxon>
        <taxon>Meloidogynidae</taxon>
        <taxon>Meloidogyninae</taxon>
        <taxon>Meloidogyne</taxon>
    </lineage>
</organism>